<dbReference type="InterPro" id="IPR016181">
    <property type="entry name" value="Acyl_CoA_acyltransferase"/>
</dbReference>
<evidence type="ECO:0000256" key="2">
    <source>
        <dbReference type="ARBA" id="ARBA00023315"/>
    </source>
</evidence>
<keyword evidence="1 4" id="KW-0808">Transferase</keyword>
<dbReference type="InterPro" id="IPR050832">
    <property type="entry name" value="Bact_Acetyltransf"/>
</dbReference>
<dbReference type="SUPFAM" id="SSF55729">
    <property type="entry name" value="Acyl-CoA N-acyltransferases (Nat)"/>
    <property type="match status" value="1"/>
</dbReference>
<evidence type="ECO:0000313" key="5">
    <source>
        <dbReference type="Proteomes" id="UP000308978"/>
    </source>
</evidence>
<keyword evidence="2" id="KW-0012">Acyltransferase</keyword>
<dbReference type="RefSeq" id="WP_136434438.1">
    <property type="nucleotide sequence ID" value="NZ_CAJTBT010000007.1"/>
</dbReference>
<reference evidence="4 5" key="1">
    <citation type="submission" date="2019-04" db="EMBL/GenBank/DDBJ databases">
        <title>Microbes associate with the intestines of laboratory mice.</title>
        <authorList>
            <person name="Navarre W."/>
            <person name="Wong E."/>
            <person name="Huang K.C."/>
            <person name="Tropini C."/>
            <person name="Ng K."/>
            <person name="Yu B."/>
        </authorList>
    </citation>
    <scope>NUCLEOTIDE SEQUENCE [LARGE SCALE GENOMIC DNA]</scope>
    <source>
        <strain evidence="4 5">NM80_B27</strain>
    </source>
</reference>
<evidence type="ECO:0000259" key="3">
    <source>
        <dbReference type="PROSITE" id="PS51186"/>
    </source>
</evidence>
<dbReference type="PROSITE" id="PS51186">
    <property type="entry name" value="GNAT"/>
    <property type="match status" value="1"/>
</dbReference>
<dbReference type="Proteomes" id="UP000308978">
    <property type="component" value="Unassembled WGS sequence"/>
</dbReference>
<evidence type="ECO:0000313" key="4">
    <source>
        <dbReference type="EMBL" id="THG37130.1"/>
    </source>
</evidence>
<proteinExistence type="predicted"/>
<gene>
    <name evidence="4" type="ORF">E5986_06605</name>
</gene>
<accession>A0A4S4G109</accession>
<dbReference type="PANTHER" id="PTHR43877">
    <property type="entry name" value="AMINOALKYLPHOSPHONATE N-ACETYLTRANSFERASE-RELATED-RELATED"/>
    <property type="match status" value="1"/>
</dbReference>
<evidence type="ECO:0000256" key="1">
    <source>
        <dbReference type="ARBA" id="ARBA00022679"/>
    </source>
</evidence>
<sequence length="171" mass="18021">MEIVVATPGHIDAMTAITDAAVADMAARGLDQWQCGYPCRATWEADVAEGAAYVALDEGRVVGVFRYGTEPEAAYDTLEGSWLASGPYATVHRCAVDPVCRGRGVMGALFTFACERAAADGMASVRVDTHADNAPMRRATEKAGFTYCGPIVLTEGVEAGAPRIAFEKVLG</sequence>
<dbReference type="Pfam" id="PF00583">
    <property type="entry name" value="Acetyltransf_1"/>
    <property type="match status" value="1"/>
</dbReference>
<comment type="caution">
    <text evidence="4">The sequence shown here is derived from an EMBL/GenBank/DDBJ whole genome shotgun (WGS) entry which is preliminary data.</text>
</comment>
<dbReference type="Gene3D" id="3.40.630.30">
    <property type="match status" value="1"/>
</dbReference>
<name>A0A4S4G109_9ACTN</name>
<dbReference type="EMBL" id="SSTJ01000007">
    <property type="protein sequence ID" value="THG37130.1"/>
    <property type="molecule type" value="Genomic_DNA"/>
</dbReference>
<dbReference type="GO" id="GO:0016747">
    <property type="term" value="F:acyltransferase activity, transferring groups other than amino-acyl groups"/>
    <property type="evidence" value="ECO:0007669"/>
    <property type="project" value="InterPro"/>
</dbReference>
<dbReference type="CDD" id="cd04301">
    <property type="entry name" value="NAT_SF"/>
    <property type="match status" value="1"/>
</dbReference>
<feature type="domain" description="N-acetyltransferase" evidence="3">
    <location>
        <begin position="1"/>
        <end position="171"/>
    </location>
</feature>
<protein>
    <submittedName>
        <fullName evidence="4">GNAT family N-acetyltransferase</fullName>
    </submittedName>
</protein>
<dbReference type="InterPro" id="IPR000182">
    <property type="entry name" value="GNAT_dom"/>
</dbReference>
<organism evidence="4 5">
    <name type="scientific">Adlercreutzia caecimuris</name>
    <dbReference type="NCBI Taxonomy" id="671266"/>
    <lineage>
        <taxon>Bacteria</taxon>
        <taxon>Bacillati</taxon>
        <taxon>Actinomycetota</taxon>
        <taxon>Coriobacteriia</taxon>
        <taxon>Eggerthellales</taxon>
        <taxon>Eggerthellaceae</taxon>
        <taxon>Adlercreutzia</taxon>
    </lineage>
</organism>
<dbReference type="PANTHER" id="PTHR43877:SF2">
    <property type="entry name" value="AMINOALKYLPHOSPHONATE N-ACETYLTRANSFERASE-RELATED"/>
    <property type="match status" value="1"/>
</dbReference>
<dbReference type="AlphaFoldDB" id="A0A4S4G109"/>